<reference evidence="9 10" key="1">
    <citation type="submission" date="2014-06" db="EMBL/GenBank/DDBJ databases">
        <authorList>
            <person name="Swart Estienne"/>
        </authorList>
    </citation>
    <scope>NUCLEOTIDE SEQUENCE [LARGE SCALE GENOMIC DNA]</scope>
    <source>
        <strain evidence="9 10">130c</strain>
    </source>
</reference>
<dbReference type="GO" id="GO:0016567">
    <property type="term" value="P:protein ubiquitination"/>
    <property type="evidence" value="ECO:0007669"/>
    <property type="project" value="TreeGrafter"/>
</dbReference>
<name>A0A078AME1_STYLE</name>
<dbReference type="Gene3D" id="3.30.40.10">
    <property type="entry name" value="Zinc/RING finger domain, C3HC4 (zinc finger)"/>
    <property type="match status" value="1"/>
</dbReference>
<evidence type="ECO:0000313" key="9">
    <source>
        <dbReference type="EMBL" id="CDW83076.1"/>
    </source>
</evidence>
<feature type="domain" description="RING-type" evidence="8">
    <location>
        <begin position="336"/>
        <end position="380"/>
    </location>
</feature>
<feature type="region of interest" description="Disordered" evidence="6">
    <location>
        <begin position="37"/>
        <end position="56"/>
    </location>
</feature>
<evidence type="ECO:0000256" key="7">
    <source>
        <dbReference type="SAM" id="Phobius"/>
    </source>
</evidence>
<dbReference type="OrthoDB" id="8062037at2759"/>
<evidence type="ECO:0000259" key="8">
    <source>
        <dbReference type="PROSITE" id="PS50089"/>
    </source>
</evidence>
<proteinExistence type="predicted"/>
<keyword evidence="1" id="KW-0479">Metal-binding</keyword>
<keyword evidence="2 4" id="KW-0863">Zinc-finger</keyword>
<dbReference type="InterPro" id="IPR001841">
    <property type="entry name" value="Znf_RING"/>
</dbReference>
<feature type="transmembrane region" description="Helical" evidence="7">
    <location>
        <begin position="134"/>
        <end position="159"/>
    </location>
</feature>
<dbReference type="EMBL" id="CCKQ01011506">
    <property type="protein sequence ID" value="CDW83076.1"/>
    <property type="molecule type" value="Genomic_DNA"/>
</dbReference>
<dbReference type="InterPro" id="IPR013083">
    <property type="entry name" value="Znf_RING/FYVE/PHD"/>
</dbReference>
<feature type="coiled-coil region" evidence="5">
    <location>
        <begin position="287"/>
        <end position="321"/>
    </location>
</feature>
<dbReference type="GO" id="GO:0061630">
    <property type="term" value="F:ubiquitin protein ligase activity"/>
    <property type="evidence" value="ECO:0007669"/>
    <property type="project" value="TreeGrafter"/>
</dbReference>
<protein>
    <submittedName>
        <fullName evidence="9">Zinc finger protein</fullName>
    </submittedName>
</protein>
<keyword evidence="7" id="KW-0472">Membrane</keyword>
<dbReference type="SMART" id="SM00184">
    <property type="entry name" value="RING"/>
    <property type="match status" value="1"/>
</dbReference>
<evidence type="ECO:0000313" key="10">
    <source>
        <dbReference type="Proteomes" id="UP000039865"/>
    </source>
</evidence>
<evidence type="ECO:0000256" key="3">
    <source>
        <dbReference type="ARBA" id="ARBA00022833"/>
    </source>
</evidence>
<evidence type="ECO:0000256" key="2">
    <source>
        <dbReference type="ARBA" id="ARBA00022771"/>
    </source>
</evidence>
<keyword evidence="3" id="KW-0862">Zinc</keyword>
<evidence type="ECO:0000256" key="5">
    <source>
        <dbReference type="SAM" id="Coils"/>
    </source>
</evidence>
<keyword evidence="10" id="KW-1185">Reference proteome</keyword>
<dbReference type="PROSITE" id="PS50089">
    <property type="entry name" value="ZF_RING_2"/>
    <property type="match status" value="1"/>
</dbReference>
<gene>
    <name evidence="9" type="primary">Contig7999.g8531</name>
    <name evidence="9" type="ORF">STYLEM_12115</name>
</gene>
<organism evidence="9 10">
    <name type="scientific">Stylonychia lemnae</name>
    <name type="common">Ciliate</name>
    <dbReference type="NCBI Taxonomy" id="5949"/>
    <lineage>
        <taxon>Eukaryota</taxon>
        <taxon>Sar</taxon>
        <taxon>Alveolata</taxon>
        <taxon>Ciliophora</taxon>
        <taxon>Intramacronucleata</taxon>
        <taxon>Spirotrichea</taxon>
        <taxon>Stichotrichia</taxon>
        <taxon>Sporadotrichida</taxon>
        <taxon>Oxytrichidae</taxon>
        <taxon>Stylonychinae</taxon>
        <taxon>Stylonychia</taxon>
    </lineage>
</organism>
<keyword evidence="7" id="KW-0812">Transmembrane</keyword>
<evidence type="ECO:0000256" key="4">
    <source>
        <dbReference type="PROSITE-ProRule" id="PRU00175"/>
    </source>
</evidence>
<dbReference type="PANTHER" id="PTHR45969">
    <property type="entry name" value="RING ZINC FINGER PROTEIN-RELATED"/>
    <property type="match status" value="1"/>
</dbReference>
<dbReference type="PANTHER" id="PTHR45969:SF69">
    <property type="entry name" value="FINGER DOMAIN PROTEIN, PUTATIVE (AFU_ORTHOLOGUE AFUA_3G12190)-RELATED"/>
    <property type="match status" value="1"/>
</dbReference>
<dbReference type="InParanoid" id="A0A078AME1"/>
<dbReference type="AlphaFoldDB" id="A0A078AME1"/>
<dbReference type="Pfam" id="PF13639">
    <property type="entry name" value="zf-RING_2"/>
    <property type="match status" value="1"/>
</dbReference>
<accession>A0A078AME1</accession>
<sequence>MQAYLQNIKRSNRDLQRQTQQSRTRTQQTYSYPTYQTKAPTQATTATRQTTTTTTVRTTTPAPQIIYTYAATTTRYTTQYTYTTQRATYYTQKPTAQVTSKTTEPAKINYVSTNNQDGQIYQQDGSSQQGGSSFMIPFIIAACGIVFLLISAVIFVRLYRTHMAKLKLKSEAVVDLNALSRKPRSSRESNTNLLQISQIRPGIHSTSSQIQILNQQQQLRLAHVVSQNAVPQNQSILGASFADVQLLNATQIGFINHRSNRVRNSQNNLSSVHVFPIDMVNYDEANNQRLTNQQRHQLEKAKKAQRTKQKLISILENYTMEGKFDKNFAEFGEISCVICFDDFDACIIRKINRCGHLFHNTCLENWISMHINDSRCPLCNLDIKIVDNDLHHNQIL</sequence>
<dbReference type="GO" id="GO:0008270">
    <property type="term" value="F:zinc ion binding"/>
    <property type="evidence" value="ECO:0007669"/>
    <property type="project" value="UniProtKB-KW"/>
</dbReference>
<keyword evidence="5" id="KW-0175">Coiled coil</keyword>
<dbReference type="Proteomes" id="UP000039865">
    <property type="component" value="Unassembled WGS sequence"/>
</dbReference>
<keyword evidence="7" id="KW-1133">Transmembrane helix</keyword>
<dbReference type="SUPFAM" id="SSF57850">
    <property type="entry name" value="RING/U-box"/>
    <property type="match status" value="1"/>
</dbReference>
<evidence type="ECO:0000256" key="1">
    <source>
        <dbReference type="ARBA" id="ARBA00022723"/>
    </source>
</evidence>
<evidence type="ECO:0000256" key="6">
    <source>
        <dbReference type="SAM" id="MobiDB-lite"/>
    </source>
</evidence>